<dbReference type="STRING" id="1094558.ME5_00802"/>
<proteinExistence type="predicted"/>
<keyword evidence="5" id="KW-0862">Zinc</keyword>
<dbReference type="PANTHER" id="PTHR21666:SF288">
    <property type="entry name" value="CELL DIVISION PROTEIN YTFB"/>
    <property type="match status" value="1"/>
</dbReference>
<dbReference type="Pfam" id="PF01551">
    <property type="entry name" value="Peptidase_M23"/>
    <property type="match status" value="1"/>
</dbReference>
<sequence>MFFLVNLLPVFAFSQDRQSHDAASKALFDIRQTMSLSREKVSELAKQVDSLKKDQRTLTSELVKAAKLERDATENIAQSEEKLEQLLIQKKTVEKDLFDRKAEFAEVLAALERMGLNPPPAILVRPDDALASVRSSVLLGALVPDMREKTRALSASLKDLTRVSVSIQQERDTMKKEVNTQAEQQKRLALLLEQKAKLEKTSEAELIVQRKKSRELAEKARSLEDLLAELERQSRSPSSPSTLSESDLRLHRAQEFSQQKGQLLLPVSGKRIQKFGANKGAIVGDTIETAPSAIVVAPTESIVAYAGPFRSYGQIVILDVGQDYHILLAGMARVDVNQGQFLLSGEPLGAMGTQLIASAGALDIGKSAPMLYIELRKQGKPVDPAPWWGAGKSGRNQNDS</sequence>
<dbReference type="GO" id="GO:0004222">
    <property type="term" value="F:metalloendopeptidase activity"/>
    <property type="evidence" value="ECO:0007669"/>
    <property type="project" value="TreeGrafter"/>
</dbReference>
<dbReference type="RefSeq" id="WP_008038648.1">
    <property type="nucleotide sequence ID" value="NZ_JH725147.1"/>
</dbReference>
<feature type="coiled-coil region" evidence="7">
    <location>
        <begin position="175"/>
        <end position="236"/>
    </location>
</feature>
<dbReference type="CDD" id="cd12797">
    <property type="entry name" value="M23_peptidase"/>
    <property type="match status" value="1"/>
</dbReference>
<dbReference type="AlphaFoldDB" id="J0QWM0"/>
<dbReference type="Proteomes" id="UP000008952">
    <property type="component" value="Unassembled WGS sequence"/>
</dbReference>
<feature type="domain" description="M23ase beta-sheet core" evidence="8">
    <location>
        <begin position="286"/>
        <end position="384"/>
    </location>
</feature>
<dbReference type="HOGENOM" id="CLU_029425_15_0_5"/>
<evidence type="ECO:0000256" key="3">
    <source>
        <dbReference type="ARBA" id="ARBA00022723"/>
    </source>
</evidence>
<accession>J0QWM0</accession>
<keyword evidence="10" id="KW-1185">Reference proteome</keyword>
<evidence type="ECO:0000313" key="10">
    <source>
        <dbReference type="Proteomes" id="UP000008952"/>
    </source>
</evidence>
<evidence type="ECO:0000256" key="4">
    <source>
        <dbReference type="ARBA" id="ARBA00022801"/>
    </source>
</evidence>
<keyword evidence="6" id="KW-0482">Metalloprotease</keyword>
<feature type="coiled-coil region" evidence="7">
    <location>
        <begin position="34"/>
        <end position="96"/>
    </location>
</feature>
<keyword evidence="7" id="KW-0175">Coiled coil</keyword>
<name>J0QWM0_9HYPH</name>
<dbReference type="eggNOG" id="COG4942">
    <property type="taxonomic scope" value="Bacteria"/>
</dbReference>
<dbReference type="GO" id="GO:0046872">
    <property type="term" value="F:metal ion binding"/>
    <property type="evidence" value="ECO:0007669"/>
    <property type="project" value="UniProtKB-KW"/>
</dbReference>
<keyword evidence="2" id="KW-0645">Protease</keyword>
<dbReference type="InterPro" id="IPR050570">
    <property type="entry name" value="Cell_wall_metabolism_enzyme"/>
</dbReference>
<evidence type="ECO:0000256" key="7">
    <source>
        <dbReference type="SAM" id="Coils"/>
    </source>
</evidence>
<evidence type="ECO:0000259" key="8">
    <source>
        <dbReference type="Pfam" id="PF01551"/>
    </source>
</evidence>
<dbReference type="OrthoDB" id="9809144at2"/>
<dbReference type="GO" id="GO:0006508">
    <property type="term" value="P:proteolysis"/>
    <property type="evidence" value="ECO:0007669"/>
    <property type="project" value="UniProtKB-KW"/>
</dbReference>
<protein>
    <recommendedName>
        <fullName evidence="8">M23ase beta-sheet core domain-containing protein</fullName>
    </recommendedName>
</protein>
<evidence type="ECO:0000256" key="2">
    <source>
        <dbReference type="ARBA" id="ARBA00022670"/>
    </source>
</evidence>
<comment type="cofactor">
    <cofactor evidence="1">
        <name>Zn(2+)</name>
        <dbReference type="ChEBI" id="CHEBI:29105"/>
    </cofactor>
</comment>
<reference evidence="9 10" key="1">
    <citation type="submission" date="2012-03" db="EMBL/GenBank/DDBJ databases">
        <title>The Genome Sequence of Bartonella tamiae Th239.</title>
        <authorList>
            <consortium name="The Broad Institute Genome Sequencing Platform"/>
            <consortium name="The Broad Institute Genome Sequencing Center for Infectious Disease"/>
            <person name="Feldgarden M."/>
            <person name="Kirby J."/>
            <person name="Kosoy M."/>
            <person name="Birtles R."/>
            <person name="Probert W.S."/>
            <person name="Chiaraviglio L."/>
            <person name="Young S.K."/>
            <person name="Zeng Q."/>
            <person name="Gargeya S."/>
            <person name="Fitzgerald M."/>
            <person name="Haas B."/>
            <person name="Abouelleil A."/>
            <person name="Alvarado L."/>
            <person name="Arachchi H.M."/>
            <person name="Berlin A."/>
            <person name="Chapman S.B."/>
            <person name="Gearin G."/>
            <person name="Goldberg J."/>
            <person name="Griggs A."/>
            <person name="Gujja S."/>
            <person name="Hansen M."/>
            <person name="Heiman D."/>
            <person name="Howarth C."/>
            <person name="Larimer J."/>
            <person name="Lui A."/>
            <person name="MacDonald P.J.P."/>
            <person name="McCowen C."/>
            <person name="Montmayeur A."/>
            <person name="Murphy C."/>
            <person name="Neiman D."/>
            <person name="Pearson M."/>
            <person name="Priest M."/>
            <person name="Roberts A."/>
            <person name="Saif S."/>
            <person name="Shea T."/>
            <person name="Sisk P."/>
            <person name="Stolte C."/>
            <person name="Sykes S."/>
            <person name="Wortman J."/>
            <person name="Nusbaum C."/>
            <person name="Birren B."/>
        </authorList>
    </citation>
    <scope>NUCLEOTIDE SEQUENCE [LARGE SCALE GENOMIC DNA]</scope>
    <source>
        <strain evidence="9 10">Th239</strain>
    </source>
</reference>
<dbReference type="SUPFAM" id="SSF51261">
    <property type="entry name" value="Duplicated hybrid motif"/>
    <property type="match status" value="1"/>
</dbReference>
<comment type="caution">
    <text evidence="9">The sequence shown here is derived from an EMBL/GenBank/DDBJ whole genome shotgun (WGS) entry which is preliminary data.</text>
</comment>
<dbReference type="Gene3D" id="2.70.70.10">
    <property type="entry name" value="Glucose Permease (Domain IIA)"/>
    <property type="match status" value="1"/>
</dbReference>
<dbReference type="PATRIC" id="fig|1094558.3.peg.879"/>
<keyword evidence="3" id="KW-0479">Metal-binding</keyword>
<evidence type="ECO:0000256" key="6">
    <source>
        <dbReference type="ARBA" id="ARBA00023049"/>
    </source>
</evidence>
<evidence type="ECO:0000313" key="9">
    <source>
        <dbReference type="EMBL" id="EJF90401.1"/>
    </source>
</evidence>
<dbReference type="InterPro" id="IPR011055">
    <property type="entry name" value="Dup_hybrid_motif"/>
</dbReference>
<dbReference type="EMBL" id="AIMB01000007">
    <property type="protein sequence ID" value="EJF90401.1"/>
    <property type="molecule type" value="Genomic_DNA"/>
</dbReference>
<gene>
    <name evidence="9" type="ORF">ME5_00802</name>
</gene>
<evidence type="ECO:0000256" key="5">
    <source>
        <dbReference type="ARBA" id="ARBA00022833"/>
    </source>
</evidence>
<keyword evidence="4" id="KW-0378">Hydrolase</keyword>
<dbReference type="PANTHER" id="PTHR21666">
    <property type="entry name" value="PEPTIDASE-RELATED"/>
    <property type="match status" value="1"/>
</dbReference>
<evidence type="ECO:0000256" key="1">
    <source>
        <dbReference type="ARBA" id="ARBA00001947"/>
    </source>
</evidence>
<organism evidence="9 10">
    <name type="scientific">Bartonella tamiae Th239</name>
    <dbReference type="NCBI Taxonomy" id="1094558"/>
    <lineage>
        <taxon>Bacteria</taxon>
        <taxon>Pseudomonadati</taxon>
        <taxon>Pseudomonadota</taxon>
        <taxon>Alphaproteobacteria</taxon>
        <taxon>Hyphomicrobiales</taxon>
        <taxon>Bartonellaceae</taxon>
        <taxon>Bartonella</taxon>
    </lineage>
</organism>
<dbReference type="InterPro" id="IPR016047">
    <property type="entry name" value="M23ase_b-sheet_dom"/>
</dbReference>